<sequence length="129" mass="13587">MTKDIGRLLNSSVPARPAPAQGGEGRELQVDPGELKRLAGPAKETEGDMRSAVHKMVPDSEQGARALGREWSTTARLTELTTGWETALKGLAGQVGDVGPKLAKTAGNHMLVEAINRQAMQGISSMLGD</sequence>
<name>A0A931DQB9_9ACTN</name>
<gene>
    <name evidence="2" type="ORF">IW256_004886</name>
</gene>
<dbReference type="RefSeq" id="WP_197013193.1">
    <property type="nucleotide sequence ID" value="NZ_BAABES010000011.1"/>
</dbReference>
<feature type="compositionally biased region" description="Basic and acidic residues" evidence="1">
    <location>
        <begin position="24"/>
        <end position="51"/>
    </location>
</feature>
<protein>
    <submittedName>
        <fullName evidence="2">Uncharacterized protein</fullName>
    </submittedName>
</protein>
<keyword evidence="3" id="KW-1185">Reference proteome</keyword>
<dbReference type="Proteomes" id="UP000614047">
    <property type="component" value="Unassembled WGS sequence"/>
</dbReference>
<dbReference type="AlphaFoldDB" id="A0A931DQB9"/>
<feature type="region of interest" description="Disordered" evidence="1">
    <location>
        <begin position="1"/>
        <end position="51"/>
    </location>
</feature>
<reference evidence="2" key="1">
    <citation type="submission" date="2020-11" db="EMBL/GenBank/DDBJ databases">
        <title>Sequencing the genomes of 1000 actinobacteria strains.</title>
        <authorList>
            <person name="Klenk H.-P."/>
        </authorList>
    </citation>
    <scope>NUCLEOTIDE SEQUENCE</scope>
    <source>
        <strain evidence="2">DSM 43175</strain>
    </source>
</reference>
<accession>A0A931DQB9</accession>
<evidence type="ECO:0000256" key="1">
    <source>
        <dbReference type="SAM" id="MobiDB-lite"/>
    </source>
</evidence>
<comment type="caution">
    <text evidence="2">The sequence shown here is derived from an EMBL/GenBank/DDBJ whole genome shotgun (WGS) entry which is preliminary data.</text>
</comment>
<proteinExistence type="predicted"/>
<organism evidence="2 3">
    <name type="scientific">Actinomadura viridis</name>
    <dbReference type="NCBI Taxonomy" id="58110"/>
    <lineage>
        <taxon>Bacteria</taxon>
        <taxon>Bacillati</taxon>
        <taxon>Actinomycetota</taxon>
        <taxon>Actinomycetes</taxon>
        <taxon>Streptosporangiales</taxon>
        <taxon>Thermomonosporaceae</taxon>
        <taxon>Actinomadura</taxon>
    </lineage>
</organism>
<evidence type="ECO:0000313" key="3">
    <source>
        <dbReference type="Proteomes" id="UP000614047"/>
    </source>
</evidence>
<dbReference type="EMBL" id="JADOUA010000001">
    <property type="protein sequence ID" value="MBG6090773.1"/>
    <property type="molecule type" value="Genomic_DNA"/>
</dbReference>
<evidence type="ECO:0000313" key="2">
    <source>
        <dbReference type="EMBL" id="MBG6090773.1"/>
    </source>
</evidence>